<name>A0ABS7X9R4_9GAMM</name>
<keyword evidence="1" id="KW-0732">Signal</keyword>
<dbReference type="InterPro" id="IPR036866">
    <property type="entry name" value="RibonucZ/Hydroxyglut_hydro"/>
</dbReference>
<comment type="caution">
    <text evidence="3">The sequence shown here is derived from an EMBL/GenBank/DDBJ whole genome shotgun (WGS) entry which is preliminary data.</text>
</comment>
<reference evidence="3 4" key="1">
    <citation type="submission" date="2021-08" db="EMBL/GenBank/DDBJ databases">
        <title>Rheinheimera aquimaris sp. nov., isolated from seawater of the East Sea in Korea.</title>
        <authorList>
            <person name="Kim K.H."/>
            <person name="Wenting R."/>
            <person name="Kim K.R."/>
            <person name="Jeon C.O."/>
        </authorList>
    </citation>
    <scope>NUCLEOTIDE SEQUENCE [LARGE SCALE GENOMIC DNA]</scope>
    <source>
        <strain evidence="3 4">MA-13</strain>
    </source>
</reference>
<evidence type="ECO:0000259" key="2">
    <source>
        <dbReference type="SMART" id="SM00849"/>
    </source>
</evidence>
<evidence type="ECO:0000313" key="3">
    <source>
        <dbReference type="EMBL" id="MBZ9612296.1"/>
    </source>
</evidence>
<keyword evidence="4" id="KW-1185">Reference proteome</keyword>
<dbReference type="Proteomes" id="UP000663814">
    <property type="component" value="Unassembled WGS sequence"/>
</dbReference>
<dbReference type="CDD" id="cd07739">
    <property type="entry name" value="metallo-hydrolase-like_MBL-fold"/>
    <property type="match status" value="1"/>
</dbReference>
<dbReference type="SUPFAM" id="SSF56281">
    <property type="entry name" value="Metallo-hydrolase/oxidoreductase"/>
    <property type="match status" value="1"/>
</dbReference>
<proteinExistence type="predicted"/>
<feature type="domain" description="Metallo-beta-lactamase" evidence="2">
    <location>
        <begin position="43"/>
        <end position="228"/>
    </location>
</feature>
<dbReference type="PANTHER" id="PTHR42951">
    <property type="entry name" value="METALLO-BETA-LACTAMASE DOMAIN-CONTAINING"/>
    <property type="match status" value="1"/>
</dbReference>
<dbReference type="EMBL" id="JAERPS020000004">
    <property type="protein sequence ID" value="MBZ9612296.1"/>
    <property type="molecule type" value="Genomic_DNA"/>
</dbReference>
<dbReference type="RefSeq" id="WP_224673406.1">
    <property type="nucleotide sequence ID" value="NZ_JAERPS020000004.1"/>
</dbReference>
<evidence type="ECO:0000256" key="1">
    <source>
        <dbReference type="SAM" id="SignalP"/>
    </source>
</evidence>
<sequence length="295" mass="31858">MMKFIAKVVQAGAIAAMVSVSSHAAGDSLQTTVFNPQDKSTFPVSSVLISGKTEAILVDAQFQRNDAEAVIELIKQSGKTLTSIYISHGDPDFYFGLDVITAAFPAAKVLTSAETQKYIKATMDPKKAYWGPILKDNAPQQLIVPEVLQGDTLLVDGEQVKIVGLNGHDPKHSFVWIPSSKTVLGGVVIFGNMHVFLADSQTVELRQKWHQTLDVIAKLQPDTVIPGHMLGDKPLTMQAVNFTRQYIRDFETAAAASADSAELIAKMKASYPAIGGDSILALSAKVIMGEMKWGQ</sequence>
<dbReference type="SMART" id="SM00849">
    <property type="entry name" value="Lactamase_B"/>
    <property type="match status" value="1"/>
</dbReference>
<dbReference type="Gene3D" id="3.60.15.10">
    <property type="entry name" value="Ribonuclease Z/Hydroxyacylglutathione hydrolase-like"/>
    <property type="match status" value="1"/>
</dbReference>
<feature type="signal peptide" evidence="1">
    <location>
        <begin position="1"/>
        <end position="24"/>
    </location>
</feature>
<dbReference type="PANTHER" id="PTHR42951:SF14">
    <property type="entry name" value="METALLO-BETA-LACTAMASE SUPERFAMILY PROTEIN"/>
    <property type="match status" value="1"/>
</dbReference>
<accession>A0ABS7X9R4</accession>
<dbReference type="Pfam" id="PF00753">
    <property type="entry name" value="Lactamase_B"/>
    <property type="match status" value="1"/>
</dbReference>
<dbReference type="InterPro" id="IPR001279">
    <property type="entry name" value="Metallo-B-lactamas"/>
</dbReference>
<feature type="chain" id="PRO_5046152016" evidence="1">
    <location>
        <begin position="25"/>
        <end position="295"/>
    </location>
</feature>
<gene>
    <name evidence="3" type="ORF">I4W93_011880</name>
</gene>
<dbReference type="InterPro" id="IPR050855">
    <property type="entry name" value="NDM-1-like"/>
</dbReference>
<protein>
    <submittedName>
        <fullName evidence="3">MBL fold metallo-hydrolase</fullName>
    </submittedName>
</protein>
<organism evidence="3 4">
    <name type="scientific">Rheinheimera maricola</name>
    <dbReference type="NCBI Taxonomy" id="2793282"/>
    <lineage>
        <taxon>Bacteria</taxon>
        <taxon>Pseudomonadati</taxon>
        <taxon>Pseudomonadota</taxon>
        <taxon>Gammaproteobacteria</taxon>
        <taxon>Chromatiales</taxon>
        <taxon>Chromatiaceae</taxon>
        <taxon>Rheinheimera</taxon>
    </lineage>
</organism>
<evidence type="ECO:0000313" key="4">
    <source>
        <dbReference type="Proteomes" id="UP000663814"/>
    </source>
</evidence>